<dbReference type="AlphaFoldDB" id="A0A022RUM1"/>
<feature type="non-terminal residue" evidence="1">
    <location>
        <position position="1"/>
    </location>
</feature>
<proteinExistence type="predicted"/>
<dbReference type="PANTHER" id="PTHR35631:SF15">
    <property type="entry name" value="OS08G0114175 PROTEIN"/>
    <property type="match status" value="1"/>
</dbReference>
<keyword evidence="2" id="KW-1185">Reference proteome</keyword>
<evidence type="ECO:0000313" key="2">
    <source>
        <dbReference type="Proteomes" id="UP000030748"/>
    </source>
</evidence>
<protein>
    <submittedName>
        <fullName evidence="1">Uncharacterized protein</fullName>
    </submittedName>
</protein>
<sequence length="69" mass="7848">SRSSVVSVLISLIYDMRVIGSHDIKFISFGRRPVMAACWLDPQASPMRCTIARAWRTPLILVVKFKKDI</sequence>
<gene>
    <name evidence="1" type="ORF">MIMGU_mgv1a019877mg</name>
</gene>
<evidence type="ECO:0000313" key="1">
    <source>
        <dbReference type="EMBL" id="EYU43774.1"/>
    </source>
</evidence>
<dbReference type="PANTHER" id="PTHR35631">
    <property type="entry name" value="OS08G0114150 PROTEIN"/>
    <property type="match status" value="1"/>
</dbReference>
<dbReference type="EMBL" id="KI630234">
    <property type="protein sequence ID" value="EYU43774.1"/>
    <property type="molecule type" value="Genomic_DNA"/>
</dbReference>
<organism evidence="1 2">
    <name type="scientific">Erythranthe guttata</name>
    <name type="common">Yellow monkey flower</name>
    <name type="synonym">Mimulus guttatus</name>
    <dbReference type="NCBI Taxonomy" id="4155"/>
    <lineage>
        <taxon>Eukaryota</taxon>
        <taxon>Viridiplantae</taxon>
        <taxon>Streptophyta</taxon>
        <taxon>Embryophyta</taxon>
        <taxon>Tracheophyta</taxon>
        <taxon>Spermatophyta</taxon>
        <taxon>Magnoliopsida</taxon>
        <taxon>eudicotyledons</taxon>
        <taxon>Gunneridae</taxon>
        <taxon>Pentapetalae</taxon>
        <taxon>asterids</taxon>
        <taxon>lamiids</taxon>
        <taxon>Lamiales</taxon>
        <taxon>Phrymaceae</taxon>
        <taxon>Erythranthe</taxon>
    </lineage>
</organism>
<name>A0A022RUM1_ERYGU</name>
<reference evidence="1 2" key="1">
    <citation type="journal article" date="2013" name="Proc. Natl. Acad. Sci. U.S.A.">
        <title>Fine-scale variation in meiotic recombination in Mimulus inferred from population shotgun sequencing.</title>
        <authorList>
            <person name="Hellsten U."/>
            <person name="Wright K.M."/>
            <person name="Jenkins J."/>
            <person name="Shu S."/>
            <person name="Yuan Y."/>
            <person name="Wessler S.R."/>
            <person name="Schmutz J."/>
            <person name="Willis J.H."/>
            <person name="Rokhsar D.S."/>
        </authorList>
    </citation>
    <scope>NUCLEOTIDE SEQUENCE [LARGE SCALE GENOMIC DNA]</scope>
    <source>
        <strain evidence="2">cv. DUN x IM62</strain>
    </source>
</reference>
<accession>A0A022RUM1</accession>
<dbReference type="Proteomes" id="UP000030748">
    <property type="component" value="Unassembled WGS sequence"/>
</dbReference>